<keyword evidence="2" id="KW-0808">Transferase</keyword>
<dbReference type="InterPro" id="IPR007345">
    <property type="entry name" value="Polysacch_pyruvyl_Trfase"/>
</dbReference>
<reference evidence="2" key="1">
    <citation type="submission" date="2020-03" db="EMBL/GenBank/DDBJ databases">
        <title>The deep terrestrial virosphere.</title>
        <authorList>
            <person name="Holmfeldt K."/>
            <person name="Nilsson E."/>
            <person name="Simone D."/>
            <person name="Lopez-Fernandez M."/>
            <person name="Wu X."/>
            <person name="de Brujin I."/>
            <person name="Lundin D."/>
            <person name="Andersson A."/>
            <person name="Bertilsson S."/>
            <person name="Dopson M."/>
        </authorList>
    </citation>
    <scope>NUCLEOTIDE SEQUENCE</scope>
    <source>
        <strain evidence="2">MM415B02497</strain>
    </source>
</reference>
<gene>
    <name evidence="2" type="ORF">MM415B02497_0003</name>
</gene>
<proteinExistence type="predicted"/>
<dbReference type="AlphaFoldDB" id="A0A6M3L5T4"/>
<evidence type="ECO:0000313" key="2">
    <source>
        <dbReference type="EMBL" id="QJA89783.1"/>
    </source>
</evidence>
<dbReference type="GO" id="GO:0016740">
    <property type="term" value="F:transferase activity"/>
    <property type="evidence" value="ECO:0007669"/>
    <property type="project" value="UniProtKB-KW"/>
</dbReference>
<dbReference type="EMBL" id="MT142869">
    <property type="protein sequence ID" value="QJA89783.1"/>
    <property type="molecule type" value="Genomic_DNA"/>
</dbReference>
<organism evidence="2">
    <name type="scientific">viral metagenome</name>
    <dbReference type="NCBI Taxonomy" id="1070528"/>
    <lineage>
        <taxon>unclassified sequences</taxon>
        <taxon>metagenomes</taxon>
        <taxon>organismal metagenomes</taxon>
    </lineage>
</organism>
<sequence>MRIINIHDKNEPEYKPRAGDIYSAPVLYFDFPCDTEQVNVREIDSIDFNEEDVIFILGGGGMLHIPFPEYDKGHFLLMEKLHKYKDKVILWGIGHNIHGMTEINYPEYINEFLLVGIRDLGQNINWVPCASCLNEVFNKKYEVKDEIRAYRRDDPHDWWSFPFKQYPMLCDAKGCSIEEIAEFIGGCETLITNSYHGAYWGMLLGKKVRIYQPFSSKFFGLTIEYKYDGNELVIQPMPWYYEICVNRNRQFGNEVMKCL</sequence>
<name>A0A6M3L5T4_9ZZZZ</name>
<accession>A0A6M3L5T4</accession>
<dbReference type="Pfam" id="PF04230">
    <property type="entry name" value="PS_pyruv_trans"/>
    <property type="match status" value="1"/>
</dbReference>
<feature type="domain" description="Polysaccharide pyruvyl transferase" evidence="1">
    <location>
        <begin position="7"/>
        <end position="208"/>
    </location>
</feature>
<evidence type="ECO:0000259" key="1">
    <source>
        <dbReference type="Pfam" id="PF04230"/>
    </source>
</evidence>
<protein>
    <submittedName>
        <fullName evidence="2">Putative polysaccharide pyruvyl transferase family protein</fullName>
    </submittedName>
</protein>